<protein>
    <submittedName>
        <fullName evidence="4">Glyoxalase</fullName>
    </submittedName>
</protein>
<dbReference type="InterPro" id="IPR029068">
    <property type="entry name" value="Glyas_Bleomycin-R_OHBP_Dase"/>
</dbReference>
<accession>A0A4P2PUC8</accession>
<dbReference type="Gene3D" id="3.10.180.10">
    <property type="entry name" value="2,3-Dihydroxybiphenyl 1,2-Dioxygenase, domain 1"/>
    <property type="match status" value="1"/>
</dbReference>
<evidence type="ECO:0000256" key="2">
    <source>
        <dbReference type="ARBA" id="ARBA00022723"/>
    </source>
</evidence>
<gene>
    <name evidence="4" type="ORF">SOCEGT47_006730</name>
</gene>
<dbReference type="PANTHER" id="PTHR43048:SF3">
    <property type="entry name" value="METHYLMALONYL-COA EPIMERASE, MITOCHONDRIAL"/>
    <property type="match status" value="1"/>
</dbReference>
<evidence type="ECO:0000313" key="4">
    <source>
        <dbReference type="EMBL" id="AUX20208.1"/>
    </source>
</evidence>
<feature type="domain" description="VOC" evidence="3">
    <location>
        <begin position="24"/>
        <end position="151"/>
    </location>
</feature>
<dbReference type="SUPFAM" id="SSF54593">
    <property type="entry name" value="Glyoxalase/Bleomycin resistance protein/Dihydroxybiphenyl dioxygenase"/>
    <property type="match status" value="1"/>
</dbReference>
<evidence type="ECO:0000313" key="5">
    <source>
        <dbReference type="Proteomes" id="UP000295781"/>
    </source>
</evidence>
<evidence type="ECO:0000256" key="1">
    <source>
        <dbReference type="ARBA" id="ARBA00009308"/>
    </source>
</evidence>
<dbReference type="InterPro" id="IPR017515">
    <property type="entry name" value="MeMalonyl-CoA_epimerase"/>
</dbReference>
<dbReference type="GO" id="GO:0046491">
    <property type="term" value="P:L-methylmalonyl-CoA metabolic process"/>
    <property type="evidence" value="ECO:0007669"/>
    <property type="project" value="TreeGrafter"/>
</dbReference>
<proteinExistence type="inferred from homology"/>
<dbReference type="RefSeq" id="WP_242515831.1">
    <property type="nucleotide sequence ID" value="NZ_CP012670.1"/>
</dbReference>
<dbReference type="CDD" id="cd07249">
    <property type="entry name" value="MMCE"/>
    <property type="match status" value="1"/>
</dbReference>
<name>A0A4P2PUC8_SORCE</name>
<keyword evidence="2" id="KW-0479">Metal-binding</keyword>
<dbReference type="InterPro" id="IPR037523">
    <property type="entry name" value="VOC_core"/>
</dbReference>
<dbReference type="NCBIfam" id="TIGR03081">
    <property type="entry name" value="metmalonyl_epim"/>
    <property type="match status" value="1"/>
</dbReference>
<reference evidence="4 5" key="1">
    <citation type="submission" date="2015-09" db="EMBL/GenBank/DDBJ databases">
        <title>Sorangium comparison.</title>
        <authorList>
            <person name="Zaburannyi N."/>
            <person name="Bunk B."/>
            <person name="Overmann J."/>
            <person name="Mueller R."/>
        </authorList>
    </citation>
    <scope>NUCLEOTIDE SEQUENCE [LARGE SCALE GENOMIC DNA]</scope>
    <source>
        <strain evidence="4 5">So ceGT47</strain>
    </source>
</reference>
<comment type="similarity">
    <text evidence="1">Belongs to the methylmalonyl-CoA epimerase family.</text>
</comment>
<sequence>MSLRAPGTGSTARAQGEAMLKIKKIDHVAVAVSDVDEALARYERLLGVEGRAREVVASQKTEVALLPLGETCVELISPKGNEGLARFLEKRGPGLHHIALEVEGIEAALAALKALGVPLIDEAPRIGARGHKVAFLHPKATGGVLVELVEESAPAGSSGGP</sequence>
<dbReference type="GO" id="GO:0004493">
    <property type="term" value="F:methylmalonyl-CoA epimerase activity"/>
    <property type="evidence" value="ECO:0007669"/>
    <property type="project" value="TreeGrafter"/>
</dbReference>
<dbReference type="PANTHER" id="PTHR43048">
    <property type="entry name" value="METHYLMALONYL-COA EPIMERASE"/>
    <property type="match status" value="1"/>
</dbReference>
<dbReference type="Pfam" id="PF13669">
    <property type="entry name" value="Glyoxalase_4"/>
    <property type="match status" value="1"/>
</dbReference>
<dbReference type="InterPro" id="IPR051785">
    <property type="entry name" value="MMCE/EMCE_epimerase"/>
</dbReference>
<dbReference type="Proteomes" id="UP000295781">
    <property type="component" value="Chromosome"/>
</dbReference>
<organism evidence="4 5">
    <name type="scientific">Sorangium cellulosum</name>
    <name type="common">Polyangium cellulosum</name>
    <dbReference type="NCBI Taxonomy" id="56"/>
    <lineage>
        <taxon>Bacteria</taxon>
        <taxon>Pseudomonadati</taxon>
        <taxon>Myxococcota</taxon>
        <taxon>Polyangia</taxon>
        <taxon>Polyangiales</taxon>
        <taxon>Polyangiaceae</taxon>
        <taxon>Sorangium</taxon>
    </lineage>
</organism>
<dbReference type="GO" id="GO:0046872">
    <property type="term" value="F:metal ion binding"/>
    <property type="evidence" value="ECO:0007669"/>
    <property type="project" value="UniProtKB-KW"/>
</dbReference>
<dbReference type="EMBL" id="CP012670">
    <property type="protein sequence ID" value="AUX20208.1"/>
    <property type="molecule type" value="Genomic_DNA"/>
</dbReference>
<dbReference type="PROSITE" id="PS51819">
    <property type="entry name" value="VOC"/>
    <property type="match status" value="1"/>
</dbReference>
<evidence type="ECO:0000259" key="3">
    <source>
        <dbReference type="PROSITE" id="PS51819"/>
    </source>
</evidence>
<dbReference type="AlphaFoldDB" id="A0A4P2PUC8"/>